<dbReference type="RefSeq" id="WP_127913614.1">
    <property type="nucleotide sequence ID" value="NZ_LR134117.1"/>
</dbReference>
<organism evidence="2 3">
    <name type="scientific">Serratia odorifera</name>
    <dbReference type="NCBI Taxonomy" id="618"/>
    <lineage>
        <taxon>Bacteria</taxon>
        <taxon>Pseudomonadati</taxon>
        <taxon>Pseudomonadota</taxon>
        <taxon>Gammaproteobacteria</taxon>
        <taxon>Enterobacterales</taxon>
        <taxon>Yersiniaceae</taxon>
        <taxon>Serratia</taxon>
    </lineage>
</organism>
<evidence type="ECO:0000313" key="2">
    <source>
        <dbReference type="EMBL" id="VDZ64735.1"/>
    </source>
</evidence>
<protein>
    <submittedName>
        <fullName evidence="2">Uncharacterized protein</fullName>
    </submittedName>
</protein>
<accession>A0A3S4DT53</accession>
<proteinExistence type="predicted"/>
<feature type="compositionally biased region" description="Basic and acidic residues" evidence="1">
    <location>
        <begin position="14"/>
        <end position="25"/>
    </location>
</feature>
<evidence type="ECO:0000256" key="1">
    <source>
        <dbReference type="SAM" id="MobiDB-lite"/>
    </source>
</evidence>
<dbReference type="KEGG" id="sof:NCTC11214_05127"/>
<feature type="region of interest" description="Disordered" evidence="1">
    <location>
        <begin position="1"/>
        <end position="25"/>
    </location>
</feature>
<dbReference type="Proteomes" id="UP000281391">
    <property type="component" value="Chromosome"/>
</dbReference>
<reference evidence="2 3" key="1">
    <citation type="submission" date="2018-12" db="EMBL/GenBank/DDBJ databases">
        <authorList>
            <consortium name="Pathogen Informatics"/>
        </authorList>
    </citation>
    <scope>NUCLEOTIDE SEQUENCE [LARGE SCALE GENOMIC DNA]</scope>
    <source>
        <strain evidence="2 3">NCTC11214</strain>
    </source>
</reference>
<gene>
    <name evidence="2" type="ORF">NCTC11214_05127</name>
</gene>
<dbReference type="AlphaFoldDB" id="A0A3S4DT53"/>
<evidence type="ECO:0000313" key="3">
    <source>
        <dbReference type="Proteomes" id="UP000281391"/>
    </source>
</evidence>
<name>A0A3S4DT53_SEROD</name>
<sequence length="352" mass="39859">MFEYSSKAPHVRGHNIDKPKERESDLEIERCTTAPVPSRYIPPPLNPSPSPMALTLARGWLYKSRKQRADNSLLRMQKKGAYFRDGILADAASMPGVTAAFMCIISSPFLQLTSLFGSEVNTKKLAAQNENKLQKVEFNALEENFINNFIQQEFYLCHATNADIENKSGDINIYSRKLLKDKKIIFNEDNSAHPDIHGLGNDDYAFFSLEIGPTLKKQTSRFGNTIYKSSASNSIFKHASLSLVDQLVLDFPEPKIPGLSALGKKELSGRPEFKNTEIFFNGMKSSISSLSRHIALATRYLSQQSDIDLILNERNPEKLERIMNYLFRPEVRVPKMAGIKKGDYFKYKFGSR</sequence>
<dbReference type="EMBL" id="LR134117">
    <property type="protein sequence ID" value="VDZ64735.1"/>
    <property type="molecule type" value="Genomic_DNA"/>
</dbReference>